<organism evidence="2 3">
    <name type="scientific">Gordonia liuliyuniae</name>
    <dbReference type="NCBI Taxonomy" id="2911517"/>
    <lineage>
        <taxon>Bacteria</taxon>
        <taxon>Bacillati</taxon>
        <taxon>Actinomycetota</taxon>
        <taxon>Actinomycetes</taxon>
        <taxon>Mycobacteriales</taxon>
        <taxon>Gordoniaceae</taxon>
        <taxon>Gordonia</taxon>
    </lineage>
</organism>
<evidence type="ECO:0000256" key="1">
    <source>
        <dbReference type="SAM" id="MobiDB-lite"/>
    </source>
</evidence>
<evidence type="ECO:0000313" key="3">
    <source>
        <dbReference type="Proteomes" id="UP001200110"/>
    </source>
</evidence>
<protein>
    <recommendedName>
        <fullName evidence="4">ATP-binding protein</fullName>
    </recommendedName>
</protein>
<dbReference type="SUPFAM" id="SSF55874">
    <property type="entry name" value="ATPase domain of HSP90 chaperone/DNA topoisomerase II/histidine kinase"/>
    <property type="match status" value="1"/>
</dbReference>
<evidence type="ECO:0000313" key="2">
    <source>
        <dbReference type="EMBL" id="MCF8586865.1"/>
    </source>
</evidence>
<keyword evidence="3" id="KW-1185">Reference proteome</keyword>
<accession>A0ABS9IMT9</accession>
<gene>
    <name evidence="2" type="ORF">L5G33_00105</name>
</gene>
<evidence type="ECO:0008006" key="4">
    <source>
        <dbReference type="Google" id="ProtNLM"/>
    </source>
</evidence>
<dbReference type="RefSeq" id="WP_236996110.1">
    <property type="nucleotide sequence ID" value="NZ_JAKKOR010000001.1"/>
</dbReference>
<reference evidence="2 3" key="1">
    <citation type="submission" date="2022-01" db="EMBL/GenBank/DDBJ databases">
        <authorList>
            <person name="Huang Y."/>
        </authorList>
    </citation>
    <scope>NUCLEOTIDE SEQUENCE [LARGE SCALE GENOMIC DNA]</scope>
    <source>
        <strain evidence="2 3">HY366</strain>
    </source>
</reference>
<dbReference type="InterPro" id="IPR036890">
    <property type="entry name" value="HATPase_C_sf"/>
</dbReference>
<dbReference type="Proteomes" id="UP001200110">
    <property type="component" value="Unassembled WGS sequence"/>
</dbReference>
<sequence length="939" mass="98807">MARPTPDPFGTADLRAATLQTWRSSHTRMAEDAAAERELSDIGYRGRLLTELAANAADAAVESDGHLSITRDGTVLRFANTGVPLTRDGVESLTALRVSPKPSLGAQTVGHFGVGFRSTAFADRVTVASTSGSIEFDRQRSAAEIGSDEVPAQRLAWPSDAVPPAGFTTQVSVDAGAAAATLYAGFAEQVPDLLLELPALSRIDVGGESFQRQTDGDRIDIVRNGEALARWLVARAGSTRWMVPTRLDADGRIVPVDGDVLRSPTATAVRLALPARVITHLPLTPDRRDVHPDADVSSAAAGYTELVALAPIDQRHHLIPRPTLPAGRTAARLHEQVLADLRVARWAATAGGDALAPERAWVLPGLSDGLGSVLADVLDPLAHPDLSHPAGAAALVRSGARQIGLADLADELSAVQREPSWWRSLYAELAVLVQTGDDAAELGALPIPRADGRTHRGARGLFVLDELVHATGRVQPPDWLPLVHPDAYDPLLDRLGLEHCGVADALADPALRAAIDTADTHEELSAAVLDLIVLGDLDDASGLGALELRADDGEDWPADELLLPDAPLRAVLVADSPFGTLDQSVVDRYGSKALRALGVGWGFAVVHDDLATGPDHDLPDEEQWWDTHDVPPETVDAVRDLDLVDPGRWRDALALLADEATAGLLATGYTRWWLRRYAEIDATPLRNLRSVDDTRFAGLFDPADDVPAAASPLFVGGVEQYGGAQAYCGPDDTDDAHFWLDRLGDPGRAVTPGVAARAHAALVAAVRSGRVDVAALDPIDRARTLAGTVTDRPIVVDRSWWALGVPADRAVLSGPTVDAADAEILADVLDADLASHVCRGGPVSDGVTVDADSAEIVAWAAATGRALAGRVVAHRPLTVAVVVDDGGDRGGQDTGGQDTGGQDEGGQDDGGPEEGGVEHRVDVPHWVDDAGTVHVSVGP</sequence>
<feature type="region of interest" description="Disordered" evidence="1">
    <location>
        <begin position="883"/>
        <end position="939"/>
    </location>
</feature>
<comment type="caution">
    <text evidence="2">The sequence shown here is derived from an EMBL/GenBank/DDBJ whole genome shotgun (WGS) entry which is preliminary data.</text>
</comment>
<dbReference type="EMBL" id="JAKKOR010000001">
    <property type="protein sequence ID" value="MCF8586865.1"/>
    <property type="molecule type" value="Genomic_DNA"/>
</dbReference>
<dbReference type="NCBIfam" id="NF047352">
    <property type="entry name" value="P_loop_sacsin"/>
    <property type="match status" value="1"/>
</dbReference>
<name>A0ABS9IMT9_9ACTN</name>
<feature type="compositionally biased region" description="Gly residues" evidence="1">
    <location>
        <begin position="892"/>
        <end position="904"/>
    </location>
</feature>
<proteinExistence type="predicted"/>
<feature type="compositionally biased region" description="Basic and acidic residues" evidence="1">
    <location>
        <begin position="916"/>
        <end position="928"/>
    </location>
</feature>